<dbReference type="PANTHER" id="PTHR46637">
    <property type="entry name" value="TIS1421-TRANSPOSASE PROTEIN A"/>
    <property type="match status" value="1"/>
</dbReference>
<sequence>MLRLMLNDEYWSKLRELMLQHRIYDKPNLRMIMEAMLYRMRVDCPWRDLPAEFGCWNSIYQKFNRWSSKGKLMAIFKSLSQEPDLDWEFIDGGMVKAHQHSAGAASNENQAIGKSRGGNTTKIHMAVDAYGLPIDFEITGGEVHDCKVAPEFIEKLPTAGHTVADKGYDSDEVRDTIQDNGK</sequence>
<accession>D3HRR0</accession>
<reference evidence="3 4" key="1">
    <citation type="journal article" date="2010" name="PLoS Genet.">
        <title>Analysis of the Legionella longbeachae genome and transcriptome uncovers unique strategies to cause Legionnaires' disease.</title>
        <authorList>
            <person name="Cazalet C."/>
            <person name="Gomez-Valero L."/>
            <person name="Rusniok C."/>
            <person name="Lomma M."/>
            <person name="Dervins-Ravault D."/>
            <person name="Newton H."/>
            <person name="Sansom F."/>
            <person name="Jarraud S."/>
            <person name="Zidane N."/>
            <person name="Ma L."/>
            <person name="Bouchier C."/>
            <person name="Etienne J."/>
            <person name="Hartland E."/>
            <person name="Buchrieser C."/>
        </authorList>
    </citation>
    <scope>NUCLEOTIDE SEQUENCE [LARGE SCALE GENOMIC DNA]</scope>
    <source>
        <strain evidence="3 4">NSW150</strain>
    </source>
</reference>
<name>D3HRR0_LEGLN</name>
<evidence type="ECO:0000259" key="2">
    <source>
        <dbReference type="Pfam" id="PF13340"/>
    </source>
</evidence>
<feature type="domain" description="Insertion element IS402-like" evidence="2">
    <location>
        <begin position="6"/>
        <end position="76"/>
    </location>
</feature>
<dbReference type="GO" id="GO:0006313">
    <property type="term" value="P:DNA transposition"/>
    <property type="evidence" value="ECO:0007669"/>
    <property type="project" value="InterPro"/>
</dbReference>
<dbReference type="GO" id="GO:0004803">
    <property type="term" value="F:transposase activity"/>
    <property type="evidence" value="ECO:0007669"/>
    <property type="project" value="InterPro"/>
</dbReference>
<dbReference type="PANTHER" id="PTHR46637:SF1">
    <property type="entry name" value="BLL5188 PROTEIN"/>
    <property type="match status" value="1"/>
</dbReference>
<dbReference type="GO" id="GO:0003677">
    <property type="term" value="F:DNA binding"/>
    <property type="evidence" value="ECO:0007669"/>
    <property type="project" value="InterPro"/>
</dbReference>
<dbReference type="STRING" id="661367.LLO_1230"/>
<gene>
    <name evidence="3" type="ordered locus">LLO_1230</name>
</gene>
<evidence type="ECO:0000313" key="4">
    <source>
        <dbReference type="Proteomes" id="UP000001060"/>
    </source>
</evidence>
<dbReference type="HOGENOM" id="CLU_055261_5_1_6"/>
<evidence type="ECO:0000259" key="1">
    <source>
        <dbReference type="Pfam" id="PF01609"/>
    </source>
</evidence>
<evidence type="ECO:0000313" key="3">
    <source>
        <dbReference type="EMBL" id="CBJ11589.1"/>
    </source>
</evidence>
<feature type="domain" description="Transposase IS4-like" evidence="1">
    <location>
        <begin position="90"/>
        <end position="181"/>
    </location>
</feature>
<proteinExistence type="predicted"/>
<dbReference type="InterPro" id="IPR025161">
    <property type="entry name" value="IS402-like_dom"/>
</dbReference>
<dbReference type="KEGG" id="llo:LLO_1230"/>
<dbReference type="EMBL" id="FN650140">
    <property type="protein sequence ID" value="CBJ11589.1"/>
    <property type="molecule type" value="Genomic_DNA"/>
</dbReference>
<organism evidence="3 4">
    <name type="scientific">Legionella longbeachae serogroup 1 (strain NSW150)</name>
    <dbReference type="NCBI Taxonomy" id="661367"/>
    <lineage>
        <taxon>Bacteria</taxon>
        <taxon>Pseudomonadati</taxon>
        <taxon>Pseudomonadota</taxon>
        <taxon>Gammaproteobacteria</taxon>
        <taxon>Legionellales</taxon>
        <taxon>Legionellaceae</taxon>
        <taxon>Legionella</taxon>
    </lineage>
</organism>
<dbReference type="Pfam" id="PF01609">
    <property type="entry name" value="DDE_Tnp_1"/>
    <property type="match status" value="1"/>
</dbReference>
<dbReference type="Pfam" id="PF13340">
    <property type="entry name" value="DUF4096"/>
    <property type="match status" value="1"/>
</dbReference>
<keyword evidence="4" id="KW-1185">Reference proteome</keyword>
<protein>
    <submittedName>
        <fullName evidence="3">Putative transposase</fullName>
    </submittedName>
</protein>
<dbReference type="InterPro" id="IPR002559">
    <property type="entry name" value="Transposase_11"/>
</dbReference>
<dbReference type="InterPro" id="IPR052909">
    <property type="entry name" value="Transposase_6_like"/>
</dbReference>
<dbReference type="eggNOG" id="COG3293">
    <property type="taxonomic scope" value="Bacteria"/>
</dbReference>
<dbReference type="NCBIfam" id="NF033580">
    <property type="entry name" value="transpos_IS5_3"/>
    <property type="match status" value="1"/>
</dbReference>
<dbReference type="AlphaFoldDB" id="D3HRR0"/>
<dbReference type="Proteomes" id="UP000001060">
    <property type="component" value="Chromosome"/>
</dbReference>